<keyword evidence="8" id="KW-1185">Reference proteome</keyword>
<accession>A0A673VWJ6</accession>
<dbReference type="SUPFAM" id="SSF53474">
    <property type="entry name" value="alpha/beta-Hydrolases"/>
    <property type="match status" value="1"/>
</dbReference>
<dbReference type="AlphaFoldDB" id="A0A673VWJ6"/>
<evidence type="ECO:0000256" key="1">
    <source>
        <dbReference type="ARBA" id="ARBA00022801"/>
    </source>
</evidence>
<dbReference type="FunFam" id="3.40.50.1820:FF:000062">
    <property type="entry name" value="Platelet-activating factor acetylhydrolase"/>
    <property type="match status" value="1"/>
</dbReference>
<evidence type="ECO:0000256" key="6">
    <source>
        <dbReference type="SAM" id="MobiDB-lite"/>
    </source>
</evidence>
<proteinExistence type="predicted"/>
<dbReference type="Pfam" id="PF03403">
    <property type="entry name" value="PAF-AH_p_II"/>
    <property type="match status" value="1"/>
</dbReference>
<organism evidence="7 8">
    <name type="scientific">Salmo trutta</name>
    <name type="common">Brown trout</name>
    <dbReference type="NCBI Taxonomy" id="8032"/>
    <lineage>
        <taxon>Eukaryota</taxon>
        <taxon>Metazoa</taxon>
        <taxon>Chordata</taxon>
        <taxon>Craniata</taxon>
        <taxon>Vertebrata</taxon>
        <taxon>Euteleostomi</taxon>
        <taxon>Actinopterygii</taxon>
        <taxon>Neopterygii</taxon>
        <taxon>Teleostei</taxon>
        <taxon>Protacanthopterygii</taxon>
        <taxon>Salmoniformes</taxon>
        <taxon>Salmonidae</taxon>
        <taxon>Salmoninae</taxon>
        <taxon>Salmo</taxon>
    </lineage>
</organism>
<dbReference type="EC" id="3.1.1.47" evidence="4"/>
<comment type="catalytic activity">
    <reaction evidence="4">
        <text>a 1-O-alkyl-2-acetyl-sn-glycero-3-phosphocholine + H2O = a 1-O-alkyl-sn-glycero-3-phosphocholine + acetate + H(+)</text>
        <dbReference type="Rhea" id="RHEA:17777"/>
        <dbReference type="ChEBI" id="CHEBI:15377"/>
        <dbReference type="ChEBI" id="CHEBI:15378"/>
        <dbReference type="ChEBI" id="CHEBI:30089"/>
        <dbReference type="ChEBI" id="CHEBI:30909"/>
        <dbReference type="ChEBI" id="CHEBI:36707"/>
        <dbReference type="EC" id="3.1.1.47"/>
    </reaction>
</comment>
<gene>
    <name evidence="7" type="primary">pla2g7</name>
</gene>
<dbReference type="PANTHER" id="PTHR10272">
    <property type="entry name" value="PLATELET-ACTIVATING FACTOR ACETYLHYDROLASE"/>
    <property type="match status" value="1"/>
</dbReference>
<dbReference type="GeneTree" id="ENSGT00390000005233"/>
<evidence type="ECO:0000313" key="8">
    <source>
        <dbReference type="Proteomes" id="UP000472277"/>
    </source>
</evidence>
<protein>
    <recommendedName>
        <fullName evidence="4">Platelet-activating factor acetylhydrolase</fullName>
        <ecNumber evidence="4">3.1.1.47</ecNumber>
    </recommendedName>
</protein>
<name>A0A673VWJ6_SALTR</name>
<reference evidence="7" key="1">
    <citation type="submission" date="2021-04" db="EMBL/GenBank/DDBJ databases">
        <authorList>
            <consortium name="Wellcome Sanger Institute Data Sharing"/>
        </authorList>
    </citation>
    <scope>NUCLEOTIDE SEQUENCE [LARGE SCALE GENOMIC DNA]</scope>
</reference>
<dbReference type="Ensembl" id="ENSSTUT00000000403.1">
    <property type="protein sequence ID" value="ENSSTUP00000000356.1"/>
    <property type="gene ID" value="ENSSTUG00000000250.1"/>
</dbReference>
<evidence type="ECO:0000256" key="4">
    <source>
        <dbReference type="PIRNR" id="PIRNR018169"/>
    </source>
</evidence>
<evidence type="ECO:0000256" key="3">
    <source>
        <dbReference type="ARBA" id="ARBA00023098"/>
    </source>
</evidence>
<keyword evidence="2 4" id="KW-0442">Lipid degradation</keyword>
<dbReference type="PANTHER" id="PTHR10272:SF0">
    <property type="entry name" value="PLATELET-ACTIVATING FACTOR ACETYLHYDROLASE"/>
    <property type="match status" value="1"/>
</dbReference>
<evidence type="ECO:0000313" key="7">
    <source>
        <dbReference type="Ensembl" id="ENSSTUP00000000356.1"/>
    </source>
</evidence>
<feature type="region of interest" description="Disordered" evidence="6">
    <location>
        <begin position="181"/>
        <end position="204"/>
    </location>
</feature>
<sequence>MFANGGLIQLLAKKIYQWSRTGSDHRCTLSLFAAMGNSCSNNLGIPPAKGPNAVGCSDFMMDHTVEGTFFRLYYPCVASDNAEKPDWIPCKGYFYGLADFMKINRGLSEKIFNYLFGSFKIPAALNGSYKQNGKYPVVIFSHGLGAFRTLYSAICTELASQGFIVASVEHRDESASATYFYHQKPQEPEKDEASSPKPNPEPPENLVEEWMYYRSLKPGESEFPLRNKQVKQRADECIKALDTLIQINSGKKMENVLQTEFDWTTLENSMDLCRIAVMGHSFGGATVIEALCKDVNFKCGIALDAWMFPLDDEIYARVKQPIFFINSEKFQWAGNISRMRKLDSSSTSMQRKMITIKGTVHQSFPDFTFLTGNWIGKILKLKGELDPQVGIDLCNRASLAFLQRHLGKDLYRVNLICKQGLVQQVHRTCPNVIVCVEAFFLRIYFNLIKQRNVSNGFAFVLQV</sequence>
<reference evidence="7" key="2">
    <citation type="submission" date="2025-08" db="UniProtKB">
        <authorList>
            <consortium name="Ensembl"/>
        </authorList>
    </citation>
    <scope>IDENTIFICATION</scope>
</reference>
<keyword evidence="1 4" id="KW-0378">Hydrolase</keyword>
<reference evidence="7" key="3">
    <citation type="submission" date="2025-09" db="UniProtKB">
        <authorList>
            <consortium name="Ensembl"/>
        </authorList>
    </citation>
    <scope>IDENTIFICATION</scope>
</reference>
<feature type="active site" description="Nucleophile" evidence="5">
    <location>
        <position position="281"/>
    </location>
</feature>
<feature type="compositionally biased region" description="Basic and acidic residues" evidence="6">
    <location>
        <begin position="184"/>
        <end position="194"/>
    </location>
</feature>
<dbReference type="InterPro" id="IPR029058">
    <property type="entry name" value="AB_hydrolase_fold"/>
</dbReference>
<dbReference type="Proteomes" id="UP000472277">
    <property type="component" value="Chromosome 1"/>
</dbReference>
<dbReference type="GO" id="GO:0003847">
    <property type="term" value="F:1-alkyl-2-acetylglycerophosphocholine esterase activity"/>
    <property type="evidence" value="ECO:0007669"/>
    <property type="project" value="UniProtKB-UniRule"/>
</dbReference>
<dbReference type="PIRSF" id="PIRSF018169">
    <property type="entry name" value="PAF_acetylhydrolase"/>
    <property type="match status" value="1"/>
</dbReference>
<evidence type="ECO:0000256" key="5">
    <source>
        <dbReference type="PIRSR" id="PIRSR018169-1"/>
    </source>
</evidence>
<feature type="active site" description="Charge relay system" evidence="5">
    <location>
        <position position="361"/>
    </location>
</feature>
<dbReference type="GO" id="GO:0016042">
    <property type="term" value="P:lipid catabolic process"/>
    <property type="evidence" value="ECO:0007669"/>
    <property type="project" value="UniProtKB-KW"/>
</dbReference>
<dbReference type="Gene3D" id="3.40.50.1820">
    <property type="entry name" value="alpha/beta hydrolase"/>
    <property type="match status" value="1"/>
</dbReference>
<evidence type="ECO:0000256" key="2">
    <source>
        <dbReference type="ARBA" id="ARBA00022963"/>
    </source>
</evidence>
<dbReference type="FunCoup" id="A0A673VWJ6">
    <property type="interactions" value="150"/>
</dbReference>
<feature type="active site" description="Charge relay system" evidence="5">
    <location>
        <position position="304"/>
    </location>
</feature>
<dbReference type="InParanoid" id="A0A673VWJ6"/>
<dbReference type="InterPro" id="IPR016715">
    <property type="entry name" value="PAF_acetylhydro_eukaryote"/>
</dbReference>
<keyword evidence="3 4" id="KW-0443">Lipid metabolism</keyword>